<name>A0ABW4QLB2_9BACL</name>
<evidence type="ECO:0000313" key="2">
    <source>
        <dbReference type="EMBL" id="MFD1864437.1"/>
    </source>
</evidence>
<feature type="domain" description="DUF4139" evidence="1">
    <location>
        <begin position="153"/>
        <end position="423"/>
    </location>
</feature>
<accession>A0ABW4QLB2</accession>
<dbReference type="PANTHER" id="PTHR38075:SF1">
    <property type="entry name" value="DUF4139 DOMAIN-CONTAINING PROTEIN"/>
    <property type="match status" value="1"/>
</dbReference>
<evidence type="ECO:0000313" key="3">
    <source>
        <dbReference type="Proteomes" id="UP001597273"/>
    </source>
</evidence>
<organism evidence="2 3">
    <name type="scientific">Planococcus chinensis</name>
    <dbReference type="NCBI Taxonomy" id="272917"/>
    <lineage>
        <taxon>Bacteria</taxon>
        <taxon>Bacillati</taxon>
        <taxon>Bacillota</taxon>
        <taxon>Bacilli</taxon>
        <taxon>Bacillales</taxon>
        <taxon>Caryophanaceae</taxon>
        <taxon>Planococcus</taxon>
    </lineage>
</organism>
<keyword evidence="3" id="KW-1185">Reference proteome</keyword>
<dbReference type="Proteomes" id="UP001597273">
    <property type="component" value="Unassembled WGS sequence"/>
</dbReference>
<reference evidence="3" key="1">
    <citation type="journal article" date="2019" name="Int. J. Syst. Evol. Microbiol.">
        <title>The Global Catalogue of Microorganisms (GCM) 10K type strain sequencing project: providing services to taxonomists for standard genome sequencing and annotation.</title>
        <authorList>
            <consortium name="The Broad Institute Genomics Platform"/>
            <consortium name="The Broad Institute Genome Sequencing Center for Infectious Disease"/>
            <person name="Wu L."/>
            <person name="Ma J."/>
        </authorList>
    </citation>
    <scope>NUCLEOTIDE SEQUENCE [LARGE SCALE GENOMIC DNA]</scope>
    <source>
        <strain evidence="3">CGMCC 1.15475</strain>
    </source>
</reference>
<dbReference type="InterPro" id="IPR037291">
    <property type="entry name" value="DUF4139"/>
</dbReference>
<dbReference type="PANTHER" id="PTHR38075">
    <property type="entry name" value="DUF4139 DOMAIN-CONTAINING PROTEIN"/>
    <property type="match status" value="1"/>
</dbReference>
<dbReference type="Pfam" id="PF13598">
    <property type="entry name" value="DUF4139"/>
    <property type="match status" value="1"/>
</dbReference>
<proteinExistence type="predicted"/>
<comment type="caution">
    <text evidence="2">The sequence shown here is derived from an EMBL/GenBank/DDBJ whole genome shotgun (WGS) entry which is preliminary data.</text>
</comment>
<dbReference type="RefSeq" id="WP_204892787.1">
    <property type="nucleotide sequence ID" value="NZ_JBHUFW010000012.1"/>
</dbReference>
<dbReference type="EMBL" id="JBHUFW010000012">
    <property type="protein sequence ID" value="MFD1864437.1"/>
    <property type="molecule type" value="Genomic_DNA"/>
</dbReference>
<protein>
    <submittedName>
        <fullName evidence="2">DUF4139 domain-containing protein</fullName>
    </submittedName>
</protein>
<gene>
    <name evidence="2" type="ORF">ACFSDB_16160</name>
</gene>
<sequence length="431" mass="48905">MKFQSERKDRSSLGLTIYQNGFGLVKETRRIVSPQATDEIHFLDVARTIEADSATVSGIQVLEQNYDFDFADHQQLFSKYIGQVVAVRDPELDEERQMRLLNATGGIAMECLDTGRIFVDPSGDLILPPLPEELYKQPTLSWKITPAELDQDVHVAYLAQGLEWKAVYVVEVRDGKMALTGWAKISNRTGTDFSGAKLKLVAGEANRPSSPLFPMAEFSAQNNMKRDAQFEEHAFSDYHVYRLGEPATLQNGQSKQIRFLSAEGISAKKTYEVERTSRQAAVKVHFANTAENGLGMPLPKGLVKIFGHDTDGEWEFFGEDTVRETSVDEQCSLVIGKAFDIQSDSREMLREQQEGFEYVTYVYELANRKSENIRIDIVHRFHEPNWKMQSSTHDYEVKDAESIEFKVRLGAGKEVAVEFTYQVDRRRGAIY</sequence>
<evidence type="ECO:0000259" key="1">
    <source>
        <dbReference type="Pfam" id="PF13598"/>
    </source>
</evidence>